<dbReference type="InterPro" id="IPR051435">
    <property type="entry name" value="RING_finger_E3_ubiq-ligases"/>
</dbReference>
<evidence type="ECO:0000313" key="15">
    <source>
        <dbReference type="Proteomes" id="UP000247498"/>
    </source>
</evidence>
<evidence type="ECO:0000256" key="1">
    <source>
        <dbReference type="ARBA" id="ARBA00004127"/>
    </source>
</evidence>
<proteinExistence type="predicted"/>
<dbReference type="PANTHER" id="PTHR22791">
    <property type="entry name" value="RING-TYPE DOMAIN-CONTAINING PROTEIN"/>
    <property type="match status" value="1"/>
</dbReference>
<dbReference type="InterPro" id="IPR013083">
    <property type="entry name" value="Znf_RING/FYVE/PHD"/>
</dbReference>
<name>A0A2V0NXM5_9CHLO</name>
<evidence type="ECO:0000256" key="6">
    <source>
        <dbReference type="ARBA" id="ARBA00022833"/>
    </source>
</evidence>
<dbReference type="Pfam" id="PF06803">
    <property type="entry name" value="DUF1232"/>
    <property type="match status" value="1"/>
</dbReference>
<sequence length="247" mass="25790">MALDSADDDLLSCPVCFQPFDTDEHKPWSLGCGHSFCEACLRAHPRSFRSCPECRSRAGTPHVNISLLRLLGAAPRRGGGGGGDGAPPLPGGGVMTRRQRQQRDAEAAAAAASAPPLPGGRQQQQQQQQQQQPSPADLVLGARRDGGSAVGAAVALAAAVQQALNQRGGAPQHDPEAVAWKASVWTWLGPALALAYILSPLDLIPDIMPLIGWVDDALVAVWLAAALWGRLAGGRAGFGAARRRGRA</sequence>
<dbReference type="Pfam" id="PF14634">
    <property type="entry name" value="zf-RING_5"/>
    <property type="match status" value="1"/>
</dbReference>
<dbReference type="InterPro" id="IPR001841">
    <property type="entry name" value="Znf_RING"/>
</dbReference>
<keyword evidence="5 11" id="KW-0863">Zinc-finger</keyword>
<dbReference type="OrthoDB" id="546286at2759"/>
<dbReference type="SMART" id="SM00184">
    <property type="entry name" value="RING"/>
    <property type="match status" value="1"/>
</dbReference>
<evidence type="ECO:0000256" key="10">
    <source>
        <dbReference type="ARBA" id="ARBA00031107"/>
    </source>
</evidence>
<evidence type="ECO:0000256" key="7">
    <source>
        <dbReference type="ARBA" id="ARBA00022989"/>
    </source>
</evidence>
<dbReference type="Proteomes" id="UP000247498">
    <property type="component" value="Unassembled WGS sequence"/>
</dbReference>
<organism evidence="14 15">
    <name type="scientific">Raphidocelis subcapitata</name>
    <dbReference type="NCBI Taxonomy" id="307507"/>
    <lineage>
        <taxon>Eukaryota</taxon>
        <taxon>Viridiplantae</taxon>
        <taxon>Chlorophyta</taxon>
        <taxon>core chlorophytes</taxon>
        <taxon>Chlorophyceae</taxon>
        <taxon>CS clade</taxon>
        <taxon>Sphaeropleales</taxon>
        <taxon>Selenastraceae</taxon>
        <taxon>Raphidocelis</taxon>
    </lineage>
</organism>
<protein>
    <recommendedName>
        <fullName evidence="2">E3 ubiquitin-protein ligase RNF170</fullName>
    </recommendedName>
    <alternativeName>
        <fullName evidence="10">RING finger protein 170</fullName>
    </alternativeName>
    <alternativeName>
        <fullName evidence="9">RING-type E3 ubiquitin transferase RNF170</fullName>
    </alternativeName>
</protein>
<dbReference type="Gene3D" id="3.30.40.10">
    <property type="entry name" value="Zinc/RING finger domain, C3HC4 (zinc finger)"/>
    <property type="match status" value="1"/>
</dbReference>
<comment type="caution">
    <text evidence="14">The sequence shown here is derived from an EMBL/GenBank/DDBJ whole genome shotgun (WGS) entry which is preliminary data.</text>
</comment>
<evidence type="ECO:0000256" key="5">
    <source>
        <dbReference type="ARBA" id="ARBA00022771"/>
    </source>
</evidence>
<dbReference type="STRING" id="307507.A0A2V0NXM5"/>
<evidence type="ECO:0000256" key="8">
    <source>
        <dbReference type="ARBA" id="ARBA00023136"/>
    </source>
</evidence>
<dbReference type="InParanoid" id="A0A2V0NXM5"/>
<keyword evidence="3" id="KW-0812">Transmembrane</keyword>
<dbReference type="InterPro" id="IPR017907">
    <property type="entry name" value="Znf_RING_CS"/>
</dbReference>
<reference evidence="14 15" key="1">
    <citation type="journal article" date="2018" name="Sci. Rep.">
        <title>Raphidocelis subcapitata (=Pseudokirchneriella subcapitata) provides an insight into genome evolution and environmental adaptations in the Sphaeropleales.</title>
        <authorList>
            <person name="Suzuki S."/>
            <person name="Yamaguchi H."/>
            <person name="Nakajima N."/>
            <person name="Kawachi M."/>
        </authorList>
    </citation>
    <scope>NUCLEOTIDE SEQUENCE [LARGE SCALE GENOMIC DNA]</scope>
    <source>
        <strain evidence="14 15">NIES-35</strain>
    </source>
</reference>
<evidence type="ECO:0000256" key="9">
    <source>
        <dbReference type="ARBA" id="ARBA00030110"/>
    </source>
</evidence>
<accession>A0A2V0NXM5</accession>
<dbReference type="GO" id="GO:0012505">
    <property type="term" value="C:endomembrane system"/>
    <property type="evidence" value="ECO:0007669"/>
    <property type="project" value="UniProtKB-SubCell"/>
</dbReference>
<dbReference type="GO" id="GO:0016567">
    <property type="term" value="P:protein ubiquitination"/>
    <property type="evidence" value="ECO:0007669"/>
    <property type="project" value="TreeGrafter"/>
</dbReference>
<feature type="region of interest" description="Disordered" evidence="12">
    <location>
        <begin position="74"/>
        <end position="142"/>
    </location>
</feature>
<keyword evidence="15" id="KW-1185">Reference proteome</keyword>
<dbReference type="EMBL" id="BDRX01000031">
    <property type="protein sequence ID" value="GBF92388.1"/>
    <property type="molecule type" value="Genomic_DNA"/>
</dbReference>
<dbReference type="PANTHER" id="PTHR22791:SF34">
    <property type="entry name" value="RING-TYPE DOMAIN-CONTAINING PROTEIN"/>
    <property type="match status" value="1"/>
</dbReference>
<keyword evidence="6" id="KW-0862">Zinc</keyword>
<dbReference type="InterPro" id="IPR010652">
    <property type="entry name" value="DUF1232"/>
</dbReference>
<dbReference type="PROSITE" id="PS00518">
    <property type="entry name" value="ZF_RING_1"/>
    <property type="match status" value="1"/>
</dbReference>
<evidence type="ECO:0000256" key="11">
    <source>
        <dbReference type="PROSITE-ProRule" id="PRU00175"/>
    </source>
</evidence>
<dbReference type="GO" id="GO:0008270">
    <property type="term" value="F:zinc ion binding"/>
    <property type="evidence" value="ECO:0007669"/>
    <property type="project" value="UniProtKB-KW"/>
</dbReference>
<gene>
    <name evidence="14" type="ORF">Rsub_05590</name>
</gene>
<evidence type="ECO:0000256" key="2">
    <source>
        <dbReference type="ARBA" id="ARBA00014068"/>
    </source>
</evidence>
<evidence type="ECO:0000313" key="14">
    <source>
        <dbReference type="EMBL" id="GBF92388.1"/>
    </source>
</evidence>
<dbReference type="SUPFAM" id="SSF57850">
    <property type="entry name" value="RING/U-box"/>
    <property type="match status" value="1"/>
</dbReference>
<dbReference type="GO" id="GO:0061630">
    <property type="term" value="F:ubiquitin protein ligase activity"/>
    <property type="evidence" value="ECO:0007669"/>
    <property type="project" value="TreeGrafter"/>
</dbReference>
<keyword evidence="4" id="KW-0479">Metal-binding</keyword>
<evidence type="ECO:0000256" key="12">
    <source>
        <dbReference type="SAM" id="MobiDB-lite"/>
    </source>
</evidence>
<feature type="domain" description="RING-type" evidence="13">
    <location>
        <begin position="13"/>
        <end position="55"/>
    </location>
</feature>
<feature type="compositionally biased region" description="Low complexity" evidence="12">
    <location>
        <begin position="122"/>
        <end position="132"/>
    </location>
</feature>
<keyword evidence="7" id="KW-1133">Transmembrane helix</keyword>
<evidence type="ECO:0000256" key="4">
    <source>
        <dbReference type="ARBA" id="ARBA00022723"/>
    </source>
</evidence>
<keyword evidence="8" id="KW-0472">Membrane</keyword>
<evidence type="ECO:0000256" key="3">
    <source>
        <dbReference type="ARBA" id="ARBA00022692"/>
    </source>
</evidence>
<evidence type="ECO:0000259" key="13">
    <source>
        <dbReference type="PROSITE" id="PS50089"/>
    </source>
</evidence>
<dbReference type="PROSITE" id="PS50089">
    <property type="entry name" value="ZF_RING_2"/>
    <property type="match status" value="1"/>
</dbReference>
<comment type="subcellular location">
    <subcellularLocation>
        <location evidence="1">Endomembrane system</location>
        <topology evidence="1">Multi-pass membrane protein</topology>
    </subcellularLocation>
</comment>
<dbReference type="AlphaFoldDB" id="A0A2V0NXM5"/>